<gene>
    <name evidence="6" type="ORF">ACFP2T_33785</name>
</gene>
<dbReference type="InterPro" id="IPR003439">
    <property type="entry name" value="ABC_transporter-like_ATP-bd"/>
</dbReference>
<dbReference type="PANTHER" id="PTHR43335">
    <property type="entry name" value="ABC TRANSPORTER, ATP-BINDING PROTEIN"/>
    <property type="match status" value="1"/>
</dbReference>
<proteinExistence type="inferred from homology"/>
<dbReference type="SMART" id="SM00382">
    <property type="entry name" value="AAA"/>
    <property type="match status" value="1"/>
</dbReference>
<accession>A0ABW1KJ57</accession>
<dbReference type="InterPro" id="IPR017871">
    <property type="entry name" value="ABC_transporter-like_CS"/>
</dbReference>
<keyword evidence="4 6" id="KW-0067">ATP-binding</keyword>
<dbReference type="PROSITE" id="PS00211">
    <property type="entry name" value="ABC_TRANSPORTER_1"/>
    <property type="match status" value="1"/>
</dbReference>
<reference evidence="7" key="1">
    <citation type="journal article" date="2019" name="Int. J. Syst. Evol. Microbiol.">
        <title>The Global Catalogue of Microorganisms (GCM) 10K type strain sequencing project: providing services to taxonomists for standard genome sequencing and annotation.</title>
        <authorList>
            <consortium name="The Broad Institute Genomics Platform"/>
            <consortium name="The Broad Institute Genome Sequencing Center for Infectious Disease"/>
            <person name="Wu L."/>
            <person name="Ma J."/>
        </authorList>
    </citation>
    <scope>NUCLEOTIDE SEQUENCE [LARGE SCALE GENOMIC DNA]</scope>
    <source>
        <strain evidence="7">ZS-35-S2</strain>
    </source>
</reference>
<evidence type="ECO:0000313" key="6">
    <source>
        <dbReference type="EMBL" id="MFC6021132.1"/>
    </source>
</evidence>
<evidence type="ECO:0000259" key="5">
    <source>
        <dbReference type="PROSITE" id="PS50893"/>
    </source>
</evidence>
<feature type="domain" description="ABC transporter" evidence="5">
    <location>
        <begin position="14"/>
        <end position="239"/>
    </location>
</feature>
<evidence type="ECO:0000256" key="2">
    <source>
        <dbReference type="ARBA" id="ARBA00022448"/>
    </source>
</evidence>
<keyword evidence="7" id="KW-1185">Reference proteome</keyword>
<name>A0ABW1KJ57_9ACTN</name>
<keyword evidence="2" id="KW-0813">Transport</keyword>
<dbReference type="PROSITE" id="PS50893">
    <property type="entry name" value="ABC_TRANSPORTER_2"/>
    <property type="match status" value="1"/>
</dbReference>
<dbReference type="GO" id="GO:0005524">
    <property type="term" value="F:ATP binding"/>
    <property type="evidence" value="ECO:0007669"/>
    <property type="project" value="UniProtKB-KW"/>
</dbReference>
<comment type="similarity">
    <text evidence="1">Belongs to the ABC transporter superfamily.</text>
</comment>
<evidence type="ECO:0000256" key="1">
    <source>
        <dbReference type="ARBA" id="ARBA00005417"/>
    </source>
</evidence>
<dbReference type="CDD" id="cd03268">
    <property type="entry name" value="ABC_BcrA_bacitracin_resist"/>
    <property type="match status" value="1"/>
</dbReference>
<sequence length="321" mass="34332">MSGFGFPDSIDIVIEVNEVTKRYGSKIAVDNLSFTVRPGHVTGFLGPNGAGKTTTLRMILGLDAPTAGTATVCGVPFRTRRRGLRHVGALLDAHHVHGGRSGMAHLAALARSNGIPRRRVDEVLQEVGLTDVARRRVGGYSLGMKQRLGIATALLGDPPVLMFDEPINGMDPEGVLWVRHLFRRLAAEGRTVFLSSHLMTEMENTADELVVIGQGRLIAAEPLSRFAARSTRLSVVLRTPQPAELTVVLTAAGAQVEPTGSDGSDGAGRLAVTGLSADRIGVLAFENKILLHELTTRTASLEEAFMELTADSVEYLAGQQR</sequence>
<dbReference type="RefSeq" id="WP_377429027.1">
    <property type="nucleotide sequence ID" value="NZ_JBHSPR010000039.1"/>
</dbReference>
<protein>
    <submittedName>
        <fullName evidence="6">ABC transporter ATP-binding protein</fullName>
    </submittedName>
</protein>
<evidence type="ECO:0000256" key="4">
    <source>
        <dbReference type="ARBA" id="ARBA00022840"/>
    </source>
</evidence>
<dbReference type="EMBL" id="JBHSPR010000039">
    <property type="protein sequence ID" value="MFC6021132.1"/>
    <property type="molecule type" value="Genomic_DNA"/>
</dbReference>
<evidence type="ECO:0000313" key="7">
    <source>
        <dbReference type="Proteomes" id="UP001596203"/>
    </source>
</evidence>
<dbReference type="Pfam" id="PF00005">
    <property type="entry name" value="ABC_tran"/>
    <property type="match status" value="1"/>
</dbReference>
<dbReference type="InterPro" id="IPR003593">
    <property type="entry name" value="AAA+_ATPase"/>
</dbReference>
<dbReference type="Proteomes" id="UP001596203">
    <property type="component" value="Unassembled WGS sequence"/>
</dbReference>
<keyword evidence="3" id="KW-0547">Nucleotide-binding</keyword>
<dbReference type="Gene3D" id="3.40.50.300">
    <property type="entry name" value="P-loop containing nucleotide triphosphate hydrolases"/>
    <property type="match status" value="1"/>
</dbReference>
<dbReference type="InterPro" id="IPR027417">
    <property type="entry name" value="P-loop_NTPase"/>
</dbReference>
<comment type="caution">
    <text evidence="6">The sequence shown here is derived from an EMBL/GenBank/DDBJ whole genome shotgun (WGS) entry which is preliminary data.</text>
</comment>
<evidence type="ECO:0000256" key="3">
    <source>
        <dbReference type="ARBA" id="ARBA00022741"/>
    </source>
</evidence>
<dbReference type="SUPFAM" id="SSF52540">
    <property type="entry name" value="P-loop containing nucleoside triphosphate hydrolases"/>
    <property type="match status" value="1"/>
</dbReference>
<organism evidence="6 7">
    <name type="scientific">Plantactinospora solaniradicis</name>
    <dbReference type="NCBI Taxonomy" id="1723736"/>
    <lineage>
        <taxon>Bacteria</taxon>
        <taxon>Bacillati</taxon>
        <taxon>Actinomycetota</taxon>
        <taxon>Actinomycetes</taxon>
        <taxon>Micromonosporales</taxon>
        <taxon>Micromonosporaceae</taxon>
        <taxon>Plantactinospora</taxon>
    </lineage>
</organism>
<dbReference type="PANTHER" id="PTHR43335:SF4">
    <property type="entry name" value="ABC TRANSPORTER, ATP-BINDING PROTEIN"/>
    <property type="match status" value="1"/>
</dbReference>